<dbReference type="InterPro" id="IPR011991">
    <property type="entry name" value="ArsR-like_HTH"/>
</dbReference>
<keyword evidence="6" id="KW-1185">Reference proteome</keyword>
<protein>
    <submittedName>
        <fullName evidence="5">Predicted transcriptional regulators</fullName>
    </submittedName>
</protein>
<dbReference type="PANTHER" id="PTHR43132">
    <property type="entry name" value="ARSENICAL RESISTANCE OPERON REPRESSOR ARSR-RELATED"/>
    <property type="match status" value="1"/>
</dbReference>
<dbReference type="PROSITE" id="PS50987">
    <property type="entry name" value="HTH_ARSR_2"/>
    <property type="match status" value="1"/>
</dbReference>
<dbReference type="InterPro" id="IPR001845">
    <property type="entry name" value="HTH_ArsR_DNA-bd_dom"/>
</dbReference>
<dbReference type="GO" id="GO:0003700">
    <property type="term" value="F:DNA-binding transcription factor activity"/>
    <property type="evidence" value="ECO:0007669"/>
    <property type="project" value="InterPro"/>
</dbReference>
<dbReference type="Pfam" id="PF01022">
    <property type="entry name" value="HTH_5"/>
    <property type="match status" value="1"/>
</dbReference>
<evidence type="ECO:0000256" key="3">
    <source>
        <dbReference type="ARBA" id="ARBA00023163"/>
    </source>
</evidence>
<feature type="domain" description="HTH arsR-type" evidence="4">
    <location>
        <begin position="22"/>
        <end position="116"/>
    </location>
</feature>
<dbReference type="PRINTS" id="PR00778">
    <property type="entry name" value="HTHARSR"/>
</dbReference>
<dbReference type="KEGG" id="sbr:SY1_03540"/>
<reference evidence="6" key="1">
    <citation type="submission" date="2010-03" db="EMBL/GenBank/DDBJ databases">
        <title>The genome sequence of Synergistetes sp. SGP1.</title>
        <authorList>
            <consortium name="metaHIT consortium -- http://www.metahit.eu/"/>
            <person name="Pajon A."/>
            <person name="Turner K."/>
            <person name="Parkhill J."/>
            <person name="Wade W."/>
            <person name="Vartoukian S."/>
        </authorList>
    </citation>
    <scope>NUCLEOTIDE SEQUENCE [LARGE SCALE GENOMIC DNA]</scope>
    <source>
        <strain evidence="6">SGP1</strain>
    </source>
</reference>
<dbReference type="GO" id="GO:0003677">
    <property type="term" value="F:DNA binding"/>
    <property type="evidence" value="ECO:0007669"/>
    <property type="project" value="UniProtKB-KW"/>
</dbReference>
<dbReference type="CDD" id="cd00090">
    <property type="entry name" value="HTH_ARSR"/>
    <property type="match status" value="1"/>
</dbReference>
<evidence type="ECO:0000313" key="6">
    <source>
        <dbReference type="Proteomes" id="UP000008957"/>
    </source>
</evidence>
<dbReference type="Proteomes" id="UP000008957">
    <property type="component" value="Chromosome"/>
</dbReference>
<dbReference type="NCBIfam" id="NF033788">
    <property type="entry name" value="HTH_metalloreg"/>
    <property type="match status" value="1"/>
</dbReference>
<accession>A0AB94IVR1</accession>
<dbReference type="AlphaFoldDB" id="A0AB94IVR1"/>
<dbReference type="SMART" id="SM00418">
    <property type="entry name" value="HTH_ARSR"/>
    <property type="match status" value="1"/>
</dbReference>
<evidence type="ECO:0000256" key="1">
    <source>
        <dbReference type="ARBA" id="ARBA00023015"/>
    </source>
</evidence>
<dbReference type="EMBL" id="FP929056">
    <property type="protein sequence ID" value="CBL27835.1"/>
    <property type="molecule type" value="Genomic_DNA"/>
</dbReference>
<gene>
    <name evidence="5" type="ORF">SY1_03540</name>
</gene>
<reference evidence="5 6" key="2">
    <citation type="submission" date="2010-03" db="EMBL/GenBank/DDBJ databases">
        <authorList>
            <person name="Pajon A."/>
        </authorList>
    </citation>
    <scope>NUCLEOTIDE SEQUENCE [LARGE SCALE GENOMIC DNA]</scope>
    <source>
        <strain evidence="5 6">SGP1</strain>
    </source>
</reference>
<evidence type="ECO:0000313" key="5">
    <source>
        <dbReference type="EMBL" id="CBL27835.1"/>
    </source>
</evidence>
<dbReference type="PROSITE" id="PS00846">
    <property type="entry name" value="HTH_ARSR_1"/>
    <property type="match status" value="1"/>
</dbReference>
<dbReference type="InterPro" id="IPR036390">
    <property type="entry name" value="WH_DNA-bd_sf"/>
</dbReference>
<keyword evidence="3" id="KW-0804">Transcription</keyword>
<dbReference type="InterPro" id="IPR018334">
    <property type="entry name" value="ArsR_HTH"/>
</dbReference>
<dbReference type="PANTHER" id="PTHR43132:SF2">
    <property type="entry name" value="ARSENICAL RESISTANCE OPERON REPRESSOR ARSR-RELATED"/>
    <property type="match status" value="1"/>
</dbReference>
<dbReference type="SUPFAM" id="SSF46785">
    <property type="entry name" value="Winged helix' DNA-binding domain"/>
    <property type="match status" value="1"/>
</dbReference>
<proteinExistence type="predicted"/>
<dbReference type="InterPro" id="IPR036388">
    <property type="entry name" value="WH-like_DNA-bd_sf"/>
</dbReference>
<dbReference type="RefSeq" id="WP_015555982.1">
    <property type="nucleotide sequence ID" value="NC_021038.1"/>
</dbReference>
<name>A0AB94IVR1_9BACT</name>
<evidence type="ECO:0000256" key="2">
    <source>
        <dbReference type="ARBA" id="ARBA00023125"/>
    </source>
</evidence>
<keyword evidence="1" id="KW-0805">Transcription regulation</keyword>
<keyword evidence="2" id="KW-0238">DNA-binding</keyword>
<organism evidence="5 6">
    <name type="scientific">Fretibacterium fastidiosum</name>
    <dbReference type="NCBI Taxonomy" id="651822"/>
    <lineage>
        <taxon>Bacteria</taxon>
        <taxon>Thermotogati</taxon>
        <taxon>Synergistota</taxon>
        <taxon>Synergistia</taxon>
        <taxon>Synergistales</taxon>
        <taxon>Aminobacteriaceae</taxon>
        <taxon>Fretibacterium</taxon>
    </lineage>
</organism>
<dbReference type="Gene3D" id="1.10.10.10">
    <property type="entry name" value="Winged helix-like DNA-binding domain superfamily/Winged helix DNA-binding domain"/>
    <property type="match status" value="1"/>
</dbReference>
<dbReference type="InterPro" id="IPR051011">
    <property type="entry name" value="Metal_resp_trans_reg"/>
</dbReference>
<evidence type="ECO:0000259" key="4">
    <source>
        <dbReference type="PROSITE" id="PS50987"/>
    </source>
</evidence>
<sequence>MTHYNLPHDHGQDVQVVLERMPAAQRFEEAAMSFQQLGDPTRLKILWILCHCRECVSDIAAAVGMSDAAVSHHLQLLKRSGLIVGSRVGKEIHYTLSDERRAGLLHRMMDALFEITCPKEDLPGPRSV</sequence>